<gene>
    <name evidence="1" type="ORF">SAMN04488132_101245</name>
</gene>
<reference evidence="1 2" key="1">
    <citation type="submission" date="2017-02" db="EMBL/GenBank/DDBJ databases">
        <authorList>
            <person name="Peterson S.W."/>
        </authorList>
    </citation>
    <scope>NUCLEOTIDE SEQUENCE [LARGE SCALE GENOMIC DNA]</scope>
    <source>
        <strain evidence="1 2">DSM 22335</strain>
    </source>
</reference>
<sequence length="235" mass="27906">MRFQTVQLYLSSQRLDRYLIASGNKKAKTIRLYKANLKIAQAFHPLLGILEVTLRNRINTILSVYFNDPDWITNQKFGFMSDPSLSYFDRRTGQRINNDFLKSSIEKSERRFQRLRLQITSGKIIADQTFGFWTDLFEVHHYRLLSGRPIQVFSNLPPAHGRREVCDRLNKIRQFRNRINHNEPICFNANIIDFTYVEDIYQSINDILIWIDPELIKWIKNIDSILIKIQRAKNI</sequence>
<evidence type="ECO:0000313" key="1">
    <source>
        <dbReference type="EMBL" id="SJZ34351.1"/>
    </source>
</evidence>
<dbReference type="STRING" id="413434.SAMN04488132_101245"/>
<dbReference type="OrthoDB" id="9813050at2"/>
<evidence type="ECO:0000313" key="2">
    <source>
        <dbReference type="Proteomes" id="UP000190888"/>
    </source>
</evidence>
<keyword evidence="2" id="KW-1185">Reference proteome</keyword>
<dbReference type="Proteomes" id="UP000190888">
    <property type="component" value="Unassembled WGS sequence"/>
</dbReference>
<organism evidence="1 2">
    <name type="scientific">Sediminibacterium ginsengisoli</name>
    <dbReference type="NCBI Taxonomy" id="413434"/>
    <lineage>
        <taxon>Bacteria</taxon>
        <taxon>Pseudomonadati</taxon>
        <taxon>Bacteroidota</taxon>
        <taxon>Chitinophagia</taxon>
        <taxon>Chitinophagales</taxon>
        <taxon>Chitinophagaceae</taxon>
        <taxon>Sediminibacterium</taxon>
    </lineage>
</organism>
<proteinExistence type="predicted"/>
<accession>A0A1T4JW31</accession>
<dbReference type="AlphaFoldDB" id="A0A1T4JW31"/>
<dbReference type="EMBL" id="FUWH01000001">
    <property type="protein sequence ID" value="SJZ34351.1"/>
    <property type="molecule type" value="Genomic_DNA"/>
</dbReference>
<protein>
    <submittedName>
        <fullName evidence="1">Abi-like protein</fullName>
    </submittedName>
</protein>
<name>A0A1T4JW31_9BACT</name>
<dbReference type="RefSeq" id="WP_078829592.1">
    <property type="nucleotide sequence ID" value="NZ_FUWH01000001.1"/>
</dbReference>